<dbReference type="Pfam" id="PF04237">
    <property type="entry name" value="YjbR"/>
    <property type="match status" value="1"/>
</dbReference>
<dbReference type="PANTHER" id="PTHR35145:SF1">
    <property type="entry name" value="CYTOPLASMIC PROTEIN"/>
    <property type="match status" value="1"/>
</dbReference>
<name>A0A4Z0VA74_9BACT</name>
<reference evidence="1 2" key="1">
    <citation type="submission" date="2019-02" db="EMBL/GenBank/DDBJ databases">
        <title>Isolation and identification of novel species under the genus Muribaculum.</title>
        <authorList>
            <person name="Miyake S."/>
            <person name="Ding Y."/>
            <person name="Low A."/>
            <person name="Soh M."/>
            <person name="Seedorf H."/>
        </authorList>
    </citation>
    <scope>NUCLEOTIDE SEQUENCE [LARGE SCALE GENOMIC DNA]</scope>
    <source>
        <strain evidence="1 2">TLL-A3</strain>
    </source>
</reference>
<dbReference type="GO" id="GO:0003677">
    <property type="term" value="F:DNA binding"/>
    <property type="evidence" value="ECO:0007669"/>
    <property type="project" value="UniProtKB-KW"/>
</dbReference>
<keyword evidence="1" id="KW-0238">DNA-binding</keyword>
<dbReference type="InterPro" id="IPR007351">
    <property type="entry name" value="YjbR"/>
</dbReference>
<dbReference type="EMBL" id="SJSA01000001">
    <property type="protein sequence ID" value="TGG40398.1"/>
    <property type="molecule type" value="Genomic_DNA"/>
</dbReference>
<sequence>MNIEYIRDTALSLPHVTERCPYGPDYLAFEIGGKQFCLVDLNSKWDFYNIKIDPVYGEELRERYEAVSPGYHMNKRHWISVKYTGDMPEHMHRELLTHAYHQTLKGLPKKVREQLTL</sequence>
<proteinExistence type="predicted"/>
<evidence type="ECO:0000313" key="1">
    <source>
        <dbReference type="EMBL" id="TGG40398.1"/>
    </source>
</evidence>
<organism evidence="1 2">
    <name type="scientific">Duncaniella freteri</name>
    <dbReference type="NCBI Taxonomy" id="2530391"/>
    <lineage>
        <taxon>Bacteria</taxon>
        <taxon>Pseudomonadati</taxon>
        <taxon>Bacteroidota</taxon>
        <taxon>Bacteroidia</taxon>
        <taxon>Bacteroidales</taxon>
        <taxon>Muribaculaceae</taxon>
        <taxon>Duncaniella</taxon>
    </lineage>
</organism>
<dbReference type="InterPro" id="IPR058532">
    <property type="entry name" value="YjbR/MT2646/Rv2570-like"/>
</dbReference>
<dbReference type="RefSeq" id="WP_135471411.1">
    <property type="nucleotide sequence ID" value="NZ_CASGTF010000043.1"/>
</dbReference>
<accession>A0A4Z0VA74</accession>
<dbReference type="PANTHER" id="PTHR35145">
    <property type="entry name" value="CYTOPLASMIC PROTEIN-RELATED"/>
    <property type="match status" value="1"/>
</dbReference>
<dbReference type="Proteomes" id="UP000297635">
    <property type="component" value="Unassembled WGS sequence"/>
</dbReference>
<evidence type="ECO:0000313" key="2">
    <source>
        <dbReference type="Proteomes" id="UP000297635"/>
    </source>
</evidence>
<comment type="caution">
    <text evidence="1">The sequence shown here is derived from an EMBL/GenBank/DDBJ whole genome shotgun (WGS) entry which is preliminary data.</text>
</comment>
<dbReference type="AlphaFoldDB" id="A0A4Z0VA74"/>
<dbReference type="SUPFAM" id="SSF142906">
    <property type="entry name" value="YjbR-like"/>
    <property type="match status" value="1"/>
</dbReference>
<keyword evidence="2" id="KW-1185">Reference proteome</keyword>
<protein>
    <submittedName>
        <fullName evidence="1">MmcQ/YjbR family DNA-binding protein</fullName>
    </submittedName>
</protein>
<dbReference type="Gene3D" id="3.90.1150.30">
    <property type="match status" value="1"/>
</dbReference>
<gene>
    <name evidence="1" type="ORF">EZ315_06760</name>
</gene>
<dbReference type="InterPro" id="IPR038056">
    <property type="entry name" value="YjbR-like_sf"/>
</dbReference>
<dbReference type="GeneID" id="82149488"/>